<dbReference type="SMART" id="SM01321">
    <property type="entry name" value="Y1_Tnp"/>
    <property type="match status" value="1"/>
</dbReference>
<dbReference type="InterPro" id="IPR002686">
    <property type="entry name" value="Transposase_17"/>
</dbReference>
<organism evidence="2 3">
    <name type="scientific">Celerinatantimonas yamalensis</name>
    <dbReference type="NCBI Taxonomy" id="559956"/>
    <lineage>
        <taxon>Bacteria</taxon>
        <taxon>Pseudomonadati</taxon>
        <taxon>Pseudomonadota</taxon>
        <taxon>Gammaproteobacteria</taxon>
        <taxon>Celerinatantimonadaceae</taxon>
        <taxon>Celerinatantimonas</taxon>
    </lineage>
</organism>
<dbReference type="Proteomes" id="UP001629953">
    <property type="component" value="Unassembled WGS sequence"/>
</dbReference>
<evidence type="ECO:0000259" key="1">
    <source>
        <dbReference type="SMART" id="SM01321"/>
    </source>
</evidence>
<dbReference type="Gene3D" id="3.30.70.1290">
    <property type="entry name" value="Transposase IS200-like"/>
    <property type="match status" value="1"/>
</dbReference>
<name>A0ABW9G4W2_9GAMM</name>
<protein>
    <submittedName>
        <fullName evidence="2">Transposase</fullName>
    </submittedName>
</protein>
<sequence length="170" mass="20114">MVSYRRVFVPGGCYFLTLTLANRHSTLLTDQIGLLKESFKYALSRYLCHIHAISIMPEHLHMLIQLPEQQCYYPKFVQSMKSRFSRGLTKKSPTQCQPIWQSRYWEHCIRDECDWLNHLDYIHRNPYKHGLVKQVSDWPYSSFHAYVKKGILPDDWLGEEDVNGDFGELS</sequence>
<reference evidence="2 3" key="1">
    <citation type="journal article" date="2013" name="Int. J. Syst. Evol. Microbiol.">
        <title>Celerinatantimonas yamalensis sp. nov., a cold-adapted diazotrophic bacterium from a cold permafrost brine.</title>
        <authorList>
            <person name="Shcherbakova V."/>
            <person name="Chuvilskaya N."/>
            <person name="Rivkina E."/>
            <person name="Demidov N."/>
            <person name="Uchaeva V."/>
            <person name="Suetin S."/>
            <person name="Suzina N."/>
            <person name="Gilichinsky D."/>
        </authorList>
    </citation>
    <scope>NUCLEOTIDE SEQUENCE [LARGE SCALE GENOMIC DNA]</scope>
    <source>
        <strain evidence="2 3">C7</strain>
    </source>
</reference>
<dbReference type="SUPFAM" id="SSF143422">
    <property type="entry name" value="Transposase IS200-like"/>
    <property type="match status" value="1"/>
</dbReference>
<dbReference type="PANTHER" id="PTHR36966:SF1">
    <property type="entry name" value="REP-ASSOCIATED TYROSINE TRANSPOSASE"/>
    <property type="match status" value="1"/>
</dbReference>
<dbReference type="InterPro" id="IPR036515">
    <property type="entry name" value="Transposase_17_sf"/>
</dbReference>
<keyword evidence="3" id="KW-1185">Reference proteome</keyword>
<dbReference type="PANTHER" id="PTHR36966">
    <property type="entry name" value="REP-ASSOCIATED TYROSINE TRANSPOSASE"/>
    <property type="match status" value="1"/>
</dbReference>
<feature type="domain" description="Transposase IS200-like" evidence="1">
    <location>
        <begin position="9"/>
        <end position="125"/>
    </location>
</feature>
<dbReference type="NCBIfam" id="NF047646">
    <property type="entry name" value="REP_Tyr_transpos"/>
    <property type="match status" value="1"/>
</dbReference>
<gene>
    <name evidence="2" type="ORF">ABUE30_05555</name>
</gene>
<accession>A0ABW9G4W2</accession>
<dbReference type="InterPro" id="IPR052715">
    <property type="entry name" value="RAYT_transposase"/>
</dbReference>
<dbReference type="RefSeq" id="WP_408622722.1">
    <property type="nucleotide sequence ID" value="NZ_JBEQCT010000002.1"/>
</dbReference>
<proteinExistence type="predicted"/>
<evidence type="ECO:0000313" key="2">
    <source>
        <dbReference type="EMBL" id="MFM2484537.1"/>
    </source>
</evidence>
<evidence type="ECO:0000313" key="3">
    <source>
        <dbReference type="Proteomes" id="UP001629953"/>
    </source>
</evidence>
<dbReference type="EMBL" id="JBEQCT010000002">
    <property type="protein sequence ID" value="MFM2484537.1"/>
    <property type="molecule type" value="Genomic_DNA"/>
</dbReference>
<dbReference type="Pfam" id="PF01797">
    <property type="entry name" value="Y1_Tnp"/>
    <property type="match status" value="1"/>
</dbReference>
<comment type="caution">
    <text evidence="2">The sequence shown here is derived from an EMBL/GenBank/DDBJ whole genome shotgun (WGS) entry which is preliminary data.</text>
</comment>